<dbReference type="Gene3D" id="3.30.530.20">
    <property type="match status" value="1"/>
</dbReference>
<organism evidence="5 6">
    <name type="scientific">Electrophorus electricus</name>
    <name type="common">Electric eel</name>
    <name type="synonym">Gymnotus electricus</name>
    <dbReference type="NCBI Taxonomy" id="8005"/>
    <lineage>
        <taxon>Eukaryota</taxon>
        <taxon>Metazoa</taxon>
        <taxon>Chordata</taxon>
        <taxon>Craniata</taxon>
        <taxon>Vertebrata</taxon>
        <taxon>Euteleostomi</taxon>
        <taxon>Actinopterygii</taxon>
        <taxon>Neopterygii</taxon>
        <taxon>Teleostei</taxon>
        <taxon>Ostariophysi</taxon>
        <taxon>Gymnotiformes</taxon>
        <taxon>Gymnotoidei</taxon>
        <taxon>Gymnotidae</taxon>
        <taxon>Electrophorus</taxon>
    </lineage>
</organism>
<dbReference type="STRING" id="8005.ENSEEEP00000000341"/>
<dbReference type="GeneID" id="113589861"/>
<evidence type="ECO:0000313" key="5">
    <source>
        <dbReference type="Ensembl" id="ENSEEEP00000000341.2"/>
    </source>
</evidence>
<dbReference type="GO" id="GO:0045333">
    <property type="term" value="P:cellular respiration"/>
    <property type="evidence" value="ECO:0007669"/>
    <property type="project" value="InterPro"/>
</dbReference>
<comment type="similarity">
    <text evidence="1">Belongs to the COQ10 family.</text>
</comment>
<dbReference type="CDD" id="cd07813">
    <property type="entry name" value="COQ10p_like"/>
    <property type="match status" value="1"/>
</dbReference>
<dbReference type="GeneTree" id="ENSGT00940000165444"/>
<evidence type="ECO:0000256" key="2">
    <source>
        <dbReference type="ARBA" id="ARBA00011814"/>
    </source>
</evidence>
<reference evidence="5" key="5">
    <citation type="submission" date="2025-09" db="UniProtKB">
        <authorList>
            <consortium name="Ensembl"/>
        </authorList>
    </citation>
    <scope>IDENTIFICATION</scope>
</reference>
<dbReference type="AlphaFoldDB" id="A0A4W4DMU2"/>
<evidence type="ECO:0000313" key="6">
    <source>
        <dbReference type="Proteomes" id="UP000314983"/>
    </source>
</evidence>
<comment type="subunit">
    <text evidence="2">Interacts with coenzyme Q.</text>
</comment>
<dbReference type="InterPro" id="IPR023393">
    <property type="entry name" value="START-like_dom_sf"/>
</dbReference>
<dbReference type="OMA" id="SCKVEFY"/>
<dbReference type="PANTHER" id="PTHR12901:SF14">
    <property type="entry name" value="COENZYME Q-BINDING PROTEIN COQ10 HOMOLOG, MITOCHONDRIAL"/>
    <property type="match status" value="1"/>
</dbReference>
<name>A0A4W4DMU2_ELEEL</name>
<reference evidence="5" key="4">
    <citation type="submission" date="2025-08" db="UniProtKB">
        <authorList>
            <consortium name="Ensembl"/>
        </authorList>
    </citation>
    <scope>IDENTIFICATION</scope>
</reference>
<dbReference type="SUPFAM" id="SSF55961">
    <property type="entry name" value="Bet v1-like"/>
    <property type="match status" value="1"/>
</dbReference>
<accession>A0A4W4DMU2</accession>
<keyword evidence="6" id="KW-1185">Reference proteome</keyword>
<protein>
    <recommendedName>
        <fullName evidence="4">Coenzyme Q-binding protein COQ10 START domain-containing protein</fullName>
    </recommendedName>
</protein>
<reference evidence="6" key="1">
    <citation type="journal article" date="2014" name="Science">
        <title>Nonhuman genetics. Genomic basis for the convergent evolution of electric organs.</title>
        <authorList>
            <person name="Gallant J.R."/>
            <person name="Traeger L.L."/>
            <person name="Volkening J.D."/>
            <person name="Moffett H."/>
            <person name="Chen P.H."/>
            <person name="Novina C.D."/>
            <person name="Phillips G.N.Jr."/>
            <person name="Anand R."/>
            <person name="Wells G.B."/>
            <person name="Pinch M."/>
            <person name="Guth R."/>
            <person name="Unguez G.A."/>
            <person name="Albert J.S."/>
            <person name="Zakon H.H."/>
            <person name="Samanta M.P."/>
            <person name="Sussman M.R."/>
        </authorList>
    </citation>
    <scope>NUCLEOTIDE SEQUENCE [LARGE SCALE GENOMIC DNA]</scope>
</reference>
<dbReference type="Pfam" id="PF03364">
    <property type="entry name" value="Polyketide_cyc"/>
    <property type="match status" value="1"/>
</dbReference>
<dbReference type="Proteomes" id="UP000314983">
    <property type="component" value="Chromosome 1"/>
</dbReference>
<feature type="domain" description="Coenzyme Q-binding protein COQ10 START" evidence="4">
    <location>
        <begin position="79"/>
        <end position="208"/>
    </location>
</feature>
<dbReference type="GO" id="GO:0048039">
    <property type="term" value="F:ubiquinone binding"/>
    <property type="evidence" value="ECO:0007669"/>
    <property type="project" value="InterPro"/>
</dbReference>
<reference evidence="6" key="2">
    <citation type="journal article" date="2017" name="Sci. Adv.">
        <title>A tail of two voltages: Proteomic comparison of the three electric organs of the electric eel.</title>
        <authorList>
            <person name="Traeger L.L."/>
            <person name="Sabat G."/>
            <person name="Barrett-Wilt G.A."/>
            <person name="Wells G.B."/>
            <person name="Sussman M.R."/>
        </authorList>
    </citation>
    <scope>NUCLEOTIDE SEQUENCE [LARGE SCALE GENOMIC DNA]</scope>
</reference>
<proteinExistence type="inferred from homology"/>
<dbReference type="KEGG" id="eee:113589861"/>
<evidence type="ECO:0000256" key="1">
    <source>
        <dbReference type="ARBA" id="ARBA00006885"/>
    </source>
</evidence>
<dbReference type="Ensembl" id="ENSEEET00000000350.2">
    <property type="protein sequence ID" value="ENSEEEP00000000341.2"/>
    <property type="gene ID" value="ENSEEEG00000000248.2"/>
</dbReference>
<reference evidence="5" key="3">
    <citation type="submission" date="2020-05" db="EMBL/GenBank/DDBJ databases">
        <title>Electrophorus electricus (electric eel) genome, fEleEle1, primary haplotype.</title>
        <authorList>
            <person name="Myers G."/>
            <person name="Meyer A."/>
            <person name="Fedrigo O."/>
            <person name="Formenti G."/>
            <person name="Rhie A."/>
            <person name="Tracey A."/>
            <person name="Sims Y."/>
            <person name="Jarvis E.D."/>
        </authorList>
    </citation>
    <scope>NUCLEOTIDE SEQUENCE [LARGE SCALE GENOMIC DNA]</scope>
</reference>
<comment type="function">
    <text evidence="3">Required for the function of coenzyme Q in the respiratory chain. May serve as a chaperone or may be involved in the transport of Q6 from its site of synthesis to the catalytic sites of the respiratory complexes.</text>
</comment>
<sequence length="235" mass="25990">MARKASLFLRALAERSRVILARVGQAAVRHLSSQVAVASQSAASPLHSAAAQVVPTRNFLNLLTPLIARRIQYRENRTIGYSVEQIYSIVANIEQYQQFVPWCRKSKVTKGRSGNVRALLEIGFPPLVERYVSEVSVIPNQQIRAVCTDGSLFSHLETLWRFTSDLGSQSDSCNVAFYVTFEFKSLMHSQLATVFLDEVVKQMVGAFEKRAATLHGPCVHSLETTSTASTSSRAA</sequence>
<dbReference type="RefSeq" id="XP_026885525.2">
    <property type="nucleotide sequence ID" value="XM_027029724.2"/>
</dbReference>
<dbReference type="InterPro" id="IPR044996">
    <property type="entry name" value="COQ10-like"/>
</dbReference>
<gene>
    <name evidence="5" type="primary">si:ch73-141c7.1</name>
</gene>
<evidence type="ECO:0000256" key="3">
    <source>
        <dbReference type="ARBA" id="ARBA00024947"/>
    </source>
</evidence>
<dbReference type="InterPro" id="IPR005031">
    <property type="entry name" value="COQ10_START"/>
</dbReference>
<dbReference type="GO" id="GO:0005739">
    <property type="term" value="C:mitochondrion"/>
    <property type="evidence" value="ECO:0007669"/>
    <property type="project" value="TreeGrafter"/>
</dbReference>
<dbReference type="PANTHER" id="PTHR12901">
    <property type="entry name" value="SPERM PROTEIN HOMOLOG"/>
    <property type="match status" value="1"/>
</dbReference>
<evidence type="ECO:0000259" key="4">
    <source>
        <dbReference type="Pfam" id="PF03364"/>
    </source>
</evidence>